<organism evidence="12 13">
    <name type="scientific">Pocillopora damicornis</name>
    <name type="common">Cauliflower coral</name>
    <name type="synonym">Millepora damicornis</name>
    <dbReference type="NCBI Taxonomy" id="46731"/>
    <lineage>
        <taxon>Eukaryota</taxon>
        <taxon>Metazoa</taxon>
        <taxon>Cnidaria</taxon>
        <taxon>Anthozoa</taxon>
        <taxon>Hexacorallia</taxon>
        <taxon>Scleractinia</taxon>
        <taxon>Astrocoeniina</taxon>
        <taxon>Pocilloporidae</taxon>
        <taxon>Pocillopora</taxon>
    </lineage>
</organism>
<dbReference type="GO" id="GO:0004993">
    <property type="term" value="F:G protein-coupled serotonin receptor activity"/>
    <property type="evidence" value="ECO:0007669"/>
    <property type="project" value="TreeGrafter"/>
</dbReference>
<gene>
    <name evidence="12" type="ORF">pdam_00006281</name>
</gene>
<dbReference type="PANTHER" id="PTHR24247">
    <property type="entry name" value="5-HYDROXYTRYPTAMINE RECEPTOR"/>
    <property type="match status" value="1"/>
</dbReference>
<feature type="transmembrane region" description="Helical" evidence="10">
    <location>
        <begin position="256"/>
        <end position="280"/>
    </location>
</feature>
<feature type="transmembrane region" description="Helical" evidence="10">
    <location>
        <begin position="39"/>
        <end position="58"/>
    </location>
</feature>
<evidence type="ECO:0000256" key="9">
    <source>
        <dbReference type="RuleBase" id="RU000688"/>
    </source>
</evidence>
<dbReference type="GO" id="GO:0045202">
    <property type="term" value="C:synapse"/>
    <property type="evidence" value="ECO:0007669"/>
    <property type="project" value="GOC"/>
</dbReference>
<dbReference type="OrthoDB" id="5959645at2759"/>
<keyword evidence="2" id="KW-1003">Cell membrane</keyword>
<sequence length="335" mass="37810">MVPLITFLYAFLSILITFANAFVISAVYSTRALRRITNYSLVSLAIADLVVGMVVLPVRICEAQDFRKSQNFSWCQFSLSLTLLSLSASVLNLLIVTVERYFAIILPLSYSSKVTARRNFYAIILVWFVAMFTSFLPFVTLRNMTAKERGREHKICRFADTMSPEYLTFFSAAIVLIPTLFISAAYLKIYRAAVKLRGRLKALQVQRDGNHNIAKALKESKAARTVGIVVGVFYLCWIPFMVAVILSAFVKNLITPVVVLVISVLIYSNSAINPVLYGYLNRDFRLAYKRMFSRISLPSACARVHPRERRRCYELPELSTSSQPGQGIYISDSAL</sequence>
<dbReference type="STRING" id="46731.A0A3M6UQE1"/>
<dbReference type="GO" id="GO:0030425">
    <property type="term" value="C:dendrite"/>
    <property type="evidence" value="ECO:0007669"/>
    <property type="project" value="TreeGrafter"/>
</dbReference>
<dbReference type="PROSITE" id="PS50262">
    <property type="entry name" value="G_PROTEIN_RECEP_F1_2"/>
    <property type="match status" value="1"/>
</dbReference>
<evidence type="ECO:0000256" key="10">
    <source>
        <dbReference type="SAM" id="Phobius"/>
    </source>
</evidence>
<evidence type="ECO:0000313" key="13">
    <source>
        <dbReference type="Proteomes" id="UP000275408"/>
    </source>
</evidence>
<keyword evidence="8 9" id="KW-0807">Transducer</keyword>
<dbReference type="SMART" id="SM01381">
    <property type="entry name" value="7TM_GPCR_Srsx"/>
    <property type="match status" value="1"/>
</dbReference>
<dbReference type="GO" id="GO:0005886">
    <property type="term" value="C:plasma membrane"/>
    <property type="evidence" value="ECO:0007669"/>
    <property type="project" value="UniProtKB-SubCell"/>
</dbReference>
<evidence type="ECO:0000256" key="8">
    <source>
        <dbReference type="ARBA" id="ARBA00023224"/>
    </source>
</evidence>
<feature type="domain" description="G-protein coupled receptors family 1 profile" evidence="11">
    <location>
        <begin position="19"/>
        <end position="277"/>
    </location>
</feature>
<dbReference type="GO" id="GO:0030594">
    <property type="term" value="F:neurotransmitter receptor activity"/>
    <property type="evidence" value="ECO:0007669"/>
    <property type="project" value="TreeGrafter"/>
</dbReference>
<evidence type="ECO:0000256" key="1">
    <source>
        <dbReference type="ARBA" id="ARBA00004651"/>
    </source>
</evidence>
<feature type="transmembrane region" description="Helical" evidence="10">
    <location>
        <begin position="6"/>
        <end position="27"/>
    </location>
</feature>
<dbReference type="PRINTS" id="PR00237">
    <property type="entry name" value="GPCRRHODOPSN"/>
</dbReference>
<dbReference type="Gene3D" id="1.20.1070.10">
    <property type="entry name" value="Rhodopsin 7-helix transmembrane proteins"/>
    <property type="match status" value="1"/>
</dbReference>
<evidence type="ECO:0000259" key="11">
    <source>
        <dbReference type="PROSITE" id="PS50262"/>
    </source>
</evidence>
<dbReference type="Pfam" id="PF00001">
    <property type="entry name" value="7tm_1"/>
    <property type="match status" value="1"/>
</dbReference>
<dbReference type="GO" id="GO:0007268">
    <property type="term" value="P:chemical synaptic transmission"/>
    <property type="evidence" value="ECO:0007669"/>
    <property type="project" value="TreeGrafter"/>
</dbReference>
<dbReference type="InterPro" id="IPR017452">
    <property type="entry name" value="GPCR_Rhodpsn_7TM"/>
</dbReference>
<comment type="subcellular location">
    <subcellularLocation>
        <location evidence="1">Cell membrane</location>
        <topology evidence="1">Multi-pass membrane protein</topology>
    </subcellularLocation>
</comment>
<evidence type="ECO:0000256" key="6">
    <source>
        <dbReference type="ARBA" id="ARBA00023136"/>
    </source>
</evidence>
<keyword evidence="13" id="KW-1185">Reference proteome</keyword>
<keyword evidence="3 9" id="KW-0812">Transmembrane</keyword>
<dbReference type="PROSITE" id="PS00237">
    <property type="entry name" value="G_PROTEIN_RECEP_F1_1"/>
    <property type="match status" value="1"/>
</dbReference>
<name>A0A3M6UQE1_POCDA</name>
<proteinExistence type="inferred from homology"/>
<evidence type="ECO:0000256" key="4">
    <source>
        <dbReference type="ARBA" id="ARBA00022989"/>
    </source>
</evidence>
<protein>
    <recommendedName>
        <fullName evidence="11">G-protein coupled receptors family 1 profile domain-containing protein</fullName>
    </recommendedName>
</protein>
<evidence type="ECO:0000256" key="7">
    <source>
        <dbReference type="ARBA" id="ARBA00023170"/>
    </source>
</evidence>
<dbReference type="EMBL" id="RCHS01000990">
    <property type="protein sequence ID" value="RMX55880.1"/>
    <property type="molecule type" value="Genomic_DNA"/>
</dbReference>
<evidence type="ECO:0000256" key="2">
    <source>
        <dbReference type="ARBA" id="ARBA00022475"/>
    </source>
</evidence>
<keyword evidence="4 10" id="KW-1133">Transmembrane helix</keyword>
<feature type="transmembrane region" description="Helical" evidence="10">
    <location>
        <begin position="225"/>
        <end position="250"/>
    </location>
</feature>
<feature type="transmembrane region" description="Helical" evidence="10">
    <location>
        <begin position="78"/>
        <end position="98"/>
    </location>
</feature>
<reference evidence="12 13" key="1">
    <citation type="journal article" date="2018" name="Sci. Rep.">
        <title>Comparative analysis of the Pocillopora damicornis genome highlights role of immune system in coral evolution.</title>
        <authorList>
            <person name="Cunning R."/>
            <person name="Bay R.A."/>
            <person name="Gillette P."/>
            <person name="Baker A.C."/>
            <person name="Traylor-Knowles N."/>
        </authorList>
    </citation>
    <scope>NUCLEOTIDE SEQUENCE [LARGE SCALE GENOMIC DNA]</scope>
    <source>
        <strain evidence="12">RSMAS</strain>
        <tissue evidence="12">Whole animal</tissue>
    </source>
</reference>
<feature type="transmembrane region" description="Helical" evidence="10">
    <location>
        <begin position="166"/>
        <end position="187"/>
    </location>
</feature>
<evidence type="ECO:0000256" key="5">
    <source>
        <dbReference type="ARBA" id="ARBA00023040"/>
    </source>
</evidence>
<accession>A0A3M6UQE1</accession>
<keyword evidence="7 9" id="KW-0675">Receptor</keyword>
<dbReference type="Proteomes" id="UP000275408">
    <property type="component" value="Unassembled WGS sequence"/>
</dbReference>
<comment type="caution">
    <text evidence="12">The sequence shown here is derived from an EMBL/GenBank/DDBJ whole genome shotgun (WGS) entry which is preliminary data.</text>
</comment>
<feature type="transmembrane region" description="Helical" evidence="10">
    <location>
        <begin position="119"/>
        <end position="139"/>
    </location>
</feature>
<dbReference type="GO" id="GO:0007187">
    <property type="term" value="P:G protein-coupled receptor signaling pathway, coupled to cyclic nucleotide second messenger"/>
    <property type="evidence" value="ECO:0007669"/>
    <property type="project" value="TreeGrafter"/>
</dbReference>
<comment type="similarity">
    <text evidence="9">Belongs to the G-protein coupled receptor 1 family.</text>
</comment>
<evidence type="ECO:0000256" key="3">
    <source>
        <dbReference type="ARBA" id="ARBA00022692"/>
    </source>
</evidence>
<keyword evidence="6 10" id="KW-0472">Membrane</keyword>
<dbReference type="SUPFAM" id="SSF81321">
    <property type="entry name" value="Family A G protein-coupled receptor-like"/>
    <property type="match status" value="1"/>
</dbReference>
<keyword evidence="5 9" id="KW-0297">G-protein coupled receptor</keyword>
<evidence type="ECO:0000313" key="12">
    <source>
        <dbReference type="EMBL" id="RMX55880.1"/>
    </source>
</evidence>
<dbReference type="InterPro" id="IPR000276">
    <property type="entry name" value="GPCR_Rhodpsn"/>
</dbReference>
<dbReference type="AlphaFoldDB" id="A0A3M6UQE1"/>